<evidence type="ECO:0000256" key="1">
    <source>
        <dbReference type="ARBA" id="ARBA00004141"/>
    </source>
</evidence>
<keyword evidence="2" id="KW-0813">Transport</keyword>
<keyword evidence="4 6" id="KW-1133">Transmembrane helix</keyword>
<feature type="transmembrane region" description="Helical" evidence="6">
    <location>
        <begin position="242"/>
        <end position="265"/>
    </location>
</feature>
<evidence type="ECO:0000256" key="3">
    <source>
        <dbReference type="ARBA" id="ARBA00022692"/>
    </source>
</evidence>
<dbReference type="Proteomes" id="UP000032160">
    <property type="component" value="Chromosome I"/>
</dbReference>
<keyword evidence="5 6" id="KW-0472">Membrane</keyword>
<evidence type="ECO:0000256" key="6">
    <source>
        <dbReference type="SAM" id="Phobius"/>
    </source>
</evidence>
<reference evidence="8 9" key="1">
    <citation type="journal article" date="2014" name="Front. Genet.">
        <title>Genome and metabolic network of "Candidatus Phaeomarinobacter ectocarpi" Ec32, a new candidate genus of Alphaproteobacteria frequently associated with brown algae.</title>
        <authorList>
            <person name="Dittami S.M."/>
            <person name="Barbeyron T."/>
            <person name="Boyen C."/>
            <person name="Cambefort J."/>
            <person name="Collet G."/>
            <person name="Delage L."/>
            <person name="Gobet A."/>
            <person name="Groisillier A."/>
            <person name="Leblanc C."/>
            <person name="Michel G."/>
            <person name="Scornet D."/>
            <person name="Siegel A."/>
            <person name="Tapia J.E."/>
            <person name="Tonon T."/>
        </authorList>
    </citation>
    <scope>NUCLEOTIDE SEQUENCE [LARGE SCALE GENOMIC DNA]</scope>
    <source>
        <strain evidence="8 9">Ec32</strain>
    </source>
</reference>
<dbReference type="PANTHER" id="PTHR23505:SF79">
    <property type="entry name" value="PROTEIN SPINSTER"/>
    <property type="match status" value="1"/>
</dbReference>
<feature type="transmembrane region" description="Helical" evidence="6">
    <location>
        <begin position="22"/>
        <end position="41"/>
    </location>
</feature>
<dbReference type="CDD" id="cd17328">
    <property type="entry name" value="MFS_spinster_like"/>
    <property type="match status" value="1"/>
</dbReference>
<name>X5ML44_9HYPH</name>
<evidence type="ECO:0000313" key="9">
    <source>
        <dbReference type="Proteomes" id="UP000032160"/>
    </source>
</evidence>
<dbReference type="HOGENOM" id="CLU_001265_5_12_5"/>
<feature type="domain" description="Major facilitator superfamily (MFS) profile" evidence="7">
    <location>
        <begin position="23"/>
        <end position="432"/>
    </location>
</feature>
<dbReference type="InterPro" id="IPR036259">
    <property type="entry name" value="MFS_trans_sf"/>
</dbReference>
<comment type="subcellular location">
    <subcellularLocation>
        <location evidence="1">Membrane</location>
        <topology evidence="1">Multi-pass membrane protein</topology>
    </subcellularLocation>
</comment>
<dbReference type="STRING" id="1458461.BN1012_Phect931"/>
<dbReference type="InterPro" id="IPR020846">
    <property type="entry name" value="MFS_dom"/>
</dbReference>
<dbReference type="PATRIC" id="fig|1458461.3.peg.931"/>
<feature type="transmembrane region" description="Helical" evidence="6">
    <location>
        <begin position="310"/>
        <end position="329"/>
    </location>
</feature>
<feature type="transmembrane region" description="Helical" evidence="6">
    <location>
        <begin position="149"/>
        <end position="171"/>
    </location>
</feature>
<feature type="transmembrane region" description="Helical" evidence="6">
    <location>
        <begin position="61"/>
        <end position="82"/>
    </location>
</feature>
<evidence type="ECO:0000256" key="4">
    <source>
        <dbReference type="ARBA" id="ARBA00022989"/>
    </source>
</evidence>
<dbReference type="SUPFAM" id="SSF103473">
    <property type="entry name" value="MFS general substrate transporter"/>
    <property type="match status" value="1"/>
</dbReference>
<dbReference type="GO" id="GO:0022857">
    <property type="term" value="F:transmembrane transporter activity"/>
    <property type="evidence" value="ECO:0007669"/>
    <property type="project" value="InterPro"/>
</dbReference>
<gene>
    <name evidence="8" type="ORF">BN1012_Phect931</name>
</gene>
<dbReference type="KEGG" id="pect:BN1012_Phect931"/>
<dbReference type="RefSeq" id="WP_052535258.1">
    <property type="nucleotide sequence ID" value="NZ_HG966617.1"/>
</dbReference>
<sequence length="437" mass="46942">MTDTTQNGATPAVEITPAYRRYALFILLLAYVSSYVDRQIMGVLLEPIRNEFLLTDTQMGFLGGIAFGIFYATLGIPIAFLADRWSRRNIISAAVTAWSFMTVACAFVVGFWSLAFARVGVGIGEAGSSPPSHSMIADLYPAEERSGALAIYALGVYIGIMLGFLVGAYVAHDYGWRMAFIVVGAPGLLIALLVRFTLKEPPRGHSDGTAPAEVGPIEWAAAKAQVKEGFAHLWQDRVSLHVVIGVTLVSFVGYGGAYWGAAFFIRSHGMSLIEVGQYLAAVIGGAGVIGAITGGRLADKLGAKDPRWTMWIVAFAKFIAAPIIVFFFLEMDTSTALIIYIPTVLLGAFYLGPSFAMIQTRAPVHMRALCSAIMLFILNIIGLGLGPQAVGVLSDALAPTYGQESLRYALLLLSFISVWGGYHYYLAGKHLVSADAK</sequence>
<organism evidence="8 9">
    <name type="scientific">Candidatus Phaeomarinibacter ectocarpi</name>
    <dbReference type="NCBI Taxonomy" id="1458461"/>
    <lineage>
        <taxon>Bacteria</taxon>
        <taxon>Pseudomonadati</taxon>
        <taxon>Pseudomonadota</taxon>
        <taxon>Alphaproteobacteria</taxon>
        <taxon>Hyphomicrobiales</taxon>
        <taxon>Parvibaculaceae</taxon>
        <taxon>Candidatus Phaeomarinibacter</taxon>
    </lineage>
</organism>
<dbReference type="EMBL" id="HG966617">
    <property type="protein sequence ID" value="CDO59145.1"/>
    <property type="molecule type" value="Genomic_DNA"/>
</dbReference>
<feature type="transmembrane region" description="Helical" evidence="6">
    <location>
        <begin position="277"/>
        <end position="298"/>
    </location>
</feature>
<dbReference type="InterPro" id="IPR011701">
    <property type="entry name" value="MFS"/>
</dbReference>
<feature type="transmembrane region" description="Helical" evidence="6">
    <location>
        <begin position="94"/>
        <end position="115"/>
    </location>
</feature>
<dbReference type="Pfam" id="PF07690">
    <property type="entry name" value="MFS_1"/>
    <property type="match status" value="1"/>
</dbReference>
<evidence type="ECO:0000256" key="2">
    <source>
        <dbReference type="ARBA" id="ARBA00022448"/>
    </source>
</evidence>
<dbReference type="PANTHER" id="PTHR23505">
    <property type="entry name" value="SPINSTER"/>
    <property type="match status" value="1"/>
</dbReference>
<accession>X5ML44</accession>
<dbReference type="InterPro" id="IPR044770">
    <property type="entry name" value="MFS_spinster-like"/>
</dbReference>
<evidence type="ECO:0000313" key="8">
    <source>
        <dbReference type="EMBL" id="CDO59145.1"/>
    </source>
</evidence>
<dbReference type="AlphaFoldDB" id="X5ML44"/>
<proteinExistence type="predicted"/>
<dbReference type="GO" id="GO:0016020">
    <property type="term" value="C:membrane"/>
    <property type="evidence" value="ECO:0007669"/>
    <property type="project" value="UniProtKB-SubCell"/>
</dbReference>
<feature type="transmembrane region" description="Helical" evidence="6">
    <location>
        <begin position="364"/>
        <end position="385"/>
    </location>
</feature>
<dbReference type="Gene3D" id="1.20.1250.20">
    <property type="entry name" value="MFS general substrate transporter like domains"/>
    <property type="match status" value="1"/>
</dbReference>
<feature type="transmembrane region" description="Helical" evidence="6">
    <location>
        <begin position="178"/>
        <end position="198"/>
    </location>
</feature>
<keyword evidence="9" id="KW-1185">Reference proteome</keyword>
<keyword evidence="3 6" id="KW-0812">Transmembrane</keyword>
<evidence type="ECO:0000259" key="7">
    <source>
        <dbReference type="PROSITE" id="PS50850"/>
    </source>
</evidence>
<dbReference type="PROSITE" id="PS50850">
    <property type="entry name" value="MFS"/>
    <property type="match status" value="1"/>
</dbReference>
<feature type="transmembrane region" description="Helical" evidence="6">
    <location>
        <begin position="336"/>
        <end position="358"/>
    </location>
</feature>
<evidence type="ECO:0000256" key="5">
    <source>
        <dbReference type="ARBA" id="ARBA00023136"/>
    </source>
</evidence>
<feature type="transmembrane region" description="Helical" evidence="6">
    <location>
        <begin position="406"/>
        <end position="425"/>
    </location>
</feature>
<protein>
    <submittedName>
        <fullName evidence="8">Major facilitator family transporter</fullName>
    </submittedName>
</protein>